<protein>
    <submittedName>
        <fullName evidence="2">Aminoglycoside 3'-phosphotransferase</fullName>
    </submittedName>
</protein>
<dbReference type="PANTHER" id="PTHR11012">
    <property type="entry name" value="PROTEIN KINASE-LIKE DOMAIN-CONTAINING"/>
    <property type="match status" value="1"/>
</dbReference>
<evidence type="ECO:0000313" key="2">
    <source>
        <dbReference type="EMBL" id="OXA59685.1"/>
    </source>
</evidence>
<dbReference type="OrthoDB" id="411145at2759"/>
<keyword evidence="3" id="KW-1185">Reference proteome</keyword>
<reference evidence="2 3" key="1">
    <citation type="submission" date="2015-12" db="EMBL/GenBank/DDBJ databases">
        <title>The genome of Folsomia candida.</title>
        <authorList>
            <person name="Faddeeva A."/>
            <person name="Derks M.F."/>
            <person name="Anvar Y."/>
            <person name="Smit S."/>
            <person name="Van Straalen N."/>
            <person name="Roelofs D."/>
        </authorList>
    </citation>
    <scope>NUCLEOTIDE SEQUENCE [LARGE SCALE GENOMIC DNA]</scope>
    <source>
        <strain evidence="2 3">VU population</strain>
        <tissue evidence="2">Whole body</tissue>
    </source>
</reference>
<organism evidence="2 3">
    <name type="scientific">Folsomia candida</name>
    <name type="common">Springtail</name>
    <dbReference type="NCBI Taxonomy" id="158441"/>
    <lineage>
        <taxon>Eukaryota</taxon>
        <taxon>Metazoa</taxon>
        <taxon>Ecdysozoa</taxon>
        <taxon>Arthropoda</taxon>
        <taxon>Hexapoda</taxon>
        <taxon>Collembola</taxon>
        <taxon>Entomobryomorpha</taxon>
        <taxon>Isotomoidea</taxon>
        <taxon>Isotomidae</taxon>
        <taxon>Proisotominae</taxon>
        <taxon>Folsomia</taxon>
    </lineage>
</organism>
<dbReference type="SUPFAM" id="SSF56112">
    <property type="entry name" value="Protein kinase-like (PK-like)"/>
    <property type="match status" value="1"/>
</dbReference>
<evidence type="ECO:0000259" key="1">
    <source>
        <dbReference type="SMART" id="SM00587"/>
    </source>
</evidence>
<accession>A0A226EPY5</accession>
<gene>
    <name evidence="2" type="ORF">Fcan01_04829</name>
</gene>
<evidence type="ECO:0000313" key="3">
    <source>
        <dbReference type="Proteomes" id="UP000198287"/>
    </source>
</evidence>
<dbReference type="AlphaFoldDB" id="A0A226EPY5"/>
<dbReference type="InterPro" id="IPR015897">
    <property type="entry name" value="CHK_kinase-like"/>
</dbReference>
<dbReference type="PANTHER" id="PTHR11012:SF30">
    <property type="entry name" value="PROTEIN KINASE-LIKE DOMAIN-CONTAINING"/>
    <property type="match status" value="1"/>
</dbReference>
<dbReference type="InterPro" id="IPR011009">
    <property type="entry name" value="Kinase-like_dom_sf"/>
</dbReference>
<sequence length="330" mass="37973">MAPSSHREILDGPLRQKFVDILKSNGIPDQVETITLTEPAALKGQHFSSNAVYILVEFQDSSLKPKNLFVKKSVTNSGHAEFLKDMQFMDKESTFFVEFLPKLKKFCSNYKGQVKEILEKGHPVPGDSKAMEILAGYLGKTYLLMTELLRYRPEEKLHVVNHGDCQNNNMMFKLDPETEKITDHVFVDLQITRLASPNVDLGYFLYTSVKNAVRRQNLTELLQHYFTNFVKTLTMFDENCPISFEDFVKDYSEKSQFGFFFNLNILTALEVMKDINFDNMSDDPKTYMDEFTALINDWIVKHPEKSSEISVEIVAVINENEKILDDARSS</sequence>
<comment type="caution">
    <text evidence="2">The sequence shown here is derived from an EMBL/GenBank/DDBJ whole genome shotgun (WGS) entry which is preliminary data.</text>
</comment>
<dbReference type="InterPro" id="IPR004119">
    <property type="entry name" value="EcKL"/>
</dbReference>
<keyword evidence="2" id="KW-0808">Transferase</keyword>
<feature type="domain" description="CHK kinase-like" evidence="1">
    <location>
        <begin position="53"/>
        <end position="235"/>
    </location>
</feature>
<dbReference type="SMART" id="SM00587">
    <property type="entry name" value="CHK"/>
    <property type="match status" value="1"/>
</dbReference>
<name>A0A226EPY5_FOLCA</name>
<dbReference type="Proteomes" id="UP000198287">
    <property type="component" value="Unassembled WGS sequence"/>
</dbReference>
<dbReference type="EMBL" id="LNIX01000002">
    <property type="protein sequence ID" value="OXA59685.1"/>
    <property type="molecule type" value="Genomic_DNA"/>
</dbReference>
<dbReference type="Pfam" id="PF02958">
    <property type="entry name" value="EcKL"/>
    <property type="match status" value="2"/>
</dbReference>
<dbReference type="GO" id="GO:0016740">
    <property type="term" value="F:transferase activity"/>
    <property type="evidence" value="ECO:0007669"/>
    <property type="project" value="UniProtKB-KW"/>
</dbReference>
<dbReference type="Gene3D" id="3.90.1200.10">
    <property type="match status" value="1"/>
</dbReference>
<proteinExistence type="predicted"/>